<dbReference type="InterPro" id="IPR000281">
    <property type="entry name" value="HTH_RpiR"/>
</dbReference>
<keyword evidence="7" id="KW-1185">Reference proteome</keyword>
<dbReference type="PROSITE" id="PS51464">
    <property type="entry name" value="SIS"/>
    <property type="match status" value="1"/>
</dbReference>
<dbReference type="PANTHER" id="PTHR30514:SF18">
    <property type="entry name" value="RPIR-FAMILY TRANSCRIPTIONAL REGULATOR"/>
    <property type="match status" value="1"/>
</dbReference>
<reference evidence="6" key="1">
    <citation type="submission" date="2020-09" db="EMBL/GenBank/DDBJ databases">
        <title>A novel bacterium of genus Bacillus, isolated from South China Sea.</title>
        <authorList>
            <person name="Huang H."/>
            <person name="Mo K."/>
            <person name="Hu Y."/>
        </authorList>
    </citation>
    <scope>NUCLEOTIDE SEQUENCE</scope>
    <source>
        <strain evidence="6">IB182487</strain>
    </source>
</reference>
<dbReference type="CDD" id="cd05013">
    <property type="entry name" value="SIS_RpiR"/>
    <property type="match status" value="1"/>
</dbReference>
<dbReference type="GO" id="GO:1901135">
    <property type="term" value="P:carbohydrate derivative metabolic process"/>
    <property type="evidence" value="ECO:0007669"/>
    <property type="project" value="InterPro"/>
</dbReference>
<dbReference type="Proteomes" id="UP000626844">
    <property type="component" value="Unassembled WGS sequence"/>
</dbReference>
<dbReference type="Pfam" id="PF01418">
    <property type="entry name" value="HTH_6"/>
    <property type="match status" value="1"/>
</dbReference>
<evidence type="ECO:0000259" key="5">
    <source>
        <dbReference type="PROSITE" id="PS51464"/>
    </source>
</evidence>
<accession>A0A926RYI8</accession>
<feature type="domain" description="HTH rpiR-type" evidence="4">
    <location>
        <begin position="1"/>
        <end position="77"/>
    </location>
</feature>
<evidence type="ECO:0000313" key="7">
    <source>
        <dbReference type="Proteomes" id="UP000626844"/>
    </source>
</evidence>
<dbReference type="PROSITE" id="PS51071">
    <property type="entry name" value="HTH_RPIR"/>
    <property type="match status" value="1"/>
</dbReference>
<gene>
    <name evidence="6" type="ORF">IC621_22540</name>
</gene>
<dbReference type="EMBL" id="JACXAI010000040">
    <property type="protein sequence ID" value="MBD1382983.1"/>
    <property type="molecule type" value="Genomic_DNA"/>
</dbReference>
<dbReference type="InterPro" id="IPR009057">
    <property type="entry name" value="Homeodomain-like_sf"/>
</dbReference>
<keyword evidence="2" id="KW-0238">DNA-binding</keyword>
<feature type="domain" description="SIS" evidence="5">
    <location>
        <begin position="124"/>
        <end position="260"/>
    </location>
</feature>
<dbReference type="PANTHER" id="PTHR30514">
    <property type="entry name" value="GLUCOKINASE"/>
    <property type="match status" value="1"/>
</dbReference>
<dbReference type="RefSeq" id="WP_191161700.1">
    <property type="nucleotide sequence ID" value="NZ_JACXAI010000040.1"/>
</dbReference>
<keyword evidence="1" id="KW-0805">Transcription regulation</keyword>
<dbReference type="GO" id="GO:0097367">
    <property type="term" value="F:carbohydrate derivative binding"/>
    <property type="evidence" value="ECO:0007669"/>
    <property type="project" value="InterPro"/>
</dbReference>
<evidence type="ECO:0000259" key="4">
    <source>
        <dbReference type="PROSITE" id="PS51071"/>
    </source>
</evidence>
<keyword evidence="3" id="KW-0804">Transcription</keyword>
<comment type="caution">
    <text evidence="6">The sequence shown here is derived from an EMBL/GenBank/DDBJ whole genome shotgun (WGS) entry which is preliminary data.</text>
</comment>
<dbReference type="GO" id="GO:0003677">
    <property type="term" value="F:DNA binding"/>
    <property type="evidence" value="ECO:0007669"/>
    <property type="project" value="UniProtKB-KW"/>
</dbReference>
<dbReference type="GO" id="GO:0003700">
    <property type="term" value="F:DNA-binding transcription factor activity"/>
    <property type="evidence" value="ECO:0007669"/>
    <property type="project" value="InterPro"/>
</dbReference>
<sequence length="283" mass="32170">MSVFIKIQDHLEKLSNAKKKVAYYILENWEEVALLSASELSREVGVSESVIVRFSQDIGFKGYPDLQSDLKKVIKSRFAHKQQEVPLTEEGMQNTGELGHLYQQAVNNIQQIFKLNSDETLQLSARSIHLARKIVIMARRNSLGPAKILQVHLNEVYGNVILIGGENDEVFDYLRNMTKEDLLITISVPSYSKRMVHAVQFAKEQGIKQICISNANNPFREIVHFNLITSIISDIFTNSNVATVLLIEILLGKIFEMNKVKVLKLLEDIEKVNQRFGISEAEQ</sequence>
<dbReference type="Gene3D" id="3.40.50.10490">
    <property type="entry name" value="Glucose-6-phosphate isomerase like protein, domain 1"/>
    <property type="match status" value="1"/>
</dbReference>
<dbReference type="InterPro" id="IPR035472">
    <property type="entry name" value="RpiR-like_SIS"/>
</dbReference>
<organism evidence="6 7">
    <name type="scientific">Metabacillus arenae</name>
    <dbReference type="NCBI Taxonomy" id="2771434"/>
    <lineage>
        <taxon>Bacteria</taxon>
        <taxon>Bacillati</taxon>
        <taxon>Bacillota</taxon>
        <taxon>Bacilli</taxon>
        <taxon>Bacillales</taxon>
        <taxon>Bacillaceae</taxon>
        <taxon>Metabacillus</taxon>
    </lineage>
</organism>
<dbReference type="AlphaFoldDB" id="A0A926RYI8"/>
<evidence type="ECO:0000313" key="6">
    <source>
        <dbReference type="EMBL" id="MBD1382983.1"/>
    </source>
</evidence>
<evidence type="ECO:0000256" key="2">
    <source>
        <dbReference type="ARBA" id="ARBA00023125"/>
    </source>
</evidence>
<dbReference type="SUPFAM" id="SSF46689">
    <property type="entry name" value="Homeodomain-like"/>
    <property type="match status" value="1"/>
</dbReference>
<protein>
    <submittedName>
        <fullName evidence="6">MurR/RpiR family transcriptional regulator</fullName>
    </submittedName>
</protein>
<name>A0A926RYI8_9BACI</name>
<dbReference type="Gene3D" id="1.10.10.10">
    <property type="entry name" value="Winged helix-like DNA-binding domain superfamily/Winged helix DNA-binding domain"/>
    <property type="match status" value="1"/>
</dbReference>
<dbReference type="InterPro" id="IPR046348">
    <property type="entry name" value="SIS_dom_sf"/>
</dbReference>
<proteinExistence type="predicted"/>
<dbReference type="Pfam" id="PF01380">
    <property type="entry name" value="SIS"/>
    <property type="match status" value="1"/>
</dbReference>
<dbReference type="SUPFAM" id="SSF53697">
    <property type="entry name" value="SIS domain"/>
    <property type="match status" value="1"/>
</dbReference>
<evidence type="ECO:0000256" key="1">
    <source>
        <dbReference type="ARBA" id="ARBA00023015"/>
    </source>
</evidence>
<dbReference type="InterPro" id="IPR036388">
    <property type="entry name" value="WH-like_DNA-bd_sf"/>
</dbReference>
<evidence type="ECO:0000256" key="3">
    <source>
        <dbReference type="ARBA" id="ARBA00023163"/>
    </source>
</evidence>
<dbReference type="InterPro" id="IPR047640">
    <property type="entry name" value="RpiR-like"/>
</dbReference>
<dbReference type="InterPro" id="IPR001347">
    <property type="entry name" value="SIS_dom"/>
</dbReference>